<reference evidence="2" key="1">
    <citation type="journal article" date="2019" name="Int. J. Syst. Evol. Microbiol.">
        <title>The Global Catalogue of Microorganisms (GCM) 10K type strain sequencing project: providing services to taxonomists for standard genome sequencing and annotation.</title>
        <authorList>
            <consortium name="The Broad Institute Genomics Platform"/>
            <consortium name="The Broad Institute Genome Sequencing Center for Infectious Disease"/>
            <person name="Wu L."/>
            <person name="Ma J."/>
        </authorList>
    </citation>
    <scope>NUCLEOTIDE SEQUENCE [LARGE SCALE GENOMIC DNA]</scope>
    <source>
        <strain evidence="2">CCUG 57401</strain>
    </source>
</reference>
<comment type="caution">
    <text evidence="1">The sequence shown here is derived from an EMBL/GenBank/DDBJ whole genome shotgun (WGS) entry which is preliminary data.</text>
</comment>
<evidence type="ECO:0000313" key="2">
    <source>
        <dbReference type="Proteomes" id="UP001596037"/>
    </source>
</evidence>
<proteinExistence type="predicted"/>
<gene>
    <name evidence="1" type="ORF">ACFPOE_04745</name>
</gene>
<name>A0ABW0NA91_9BURK</name>
<evidence type="ECO:0000313" key="1">
    <source>
        <dbReference type="EMBL" id="MFC5496834.1"/>
    </source>
</evidence>
<protein>
    <submittedName>
        <fullName evidence="1">Uncharacterized protein</fullName>
    </submittedName>
</protein>
<keyword evidence="2" id="KW-1185">Reference proteome</keyword>
<accession>A0ABW0NA91</accession>
<dbReference type="EMBL" id="JBHSMF010000003">
    <property type="protein sequence ID" value="MFC5496834.1"/>
    <property type="molecule type" value="Genomic_DNA"/>
</dbReference>
<sequence>MSNSTCHPCNQRCRQGRDCPATSALRQKPASLPAELRKLVDRLIAPAPRPFA</sequence>
<dbReference type="RefSeq" id="WP_376848867.1">
    <property type="nucleotide sequence ID" value="NZ_JBHSMF010000003.1"/>
</dbReference>
<organism evidence="1 2">
    <name type="scientific">Caenimonas terrae</name>
    <dbReference type="NCBI Taxonomy" id="696074"/>
    <lineage>
        <taxon>Bacteria</taxon>
        <taxon>Pseudomonadati</taxon>
        <taxon>Pseudomonadota</taxon>
        <taxon>Betaproteobacteria</taxon>
        <taxon>Burkholderiales</taxon>
        <taxon>Comamonadaceae</taxon>
        <taxon>Caenimonas</taxon>
    </lineage>
</organism>
<dbReference type="Proteomes" id="UP001596037">
    <property type="component" value="Unassembled WGS sequence"/>
</dbReference>